<dbReference type="InterPro" id="IPR036900">
    <property type="entry name" value="A-D-PHexomutase_C_sf"/>
</dbReference>
<comment type="cofactor">
    <cofactor evidence="1">
        <name>Mg(2+)</name>
        <dbReference type="ChEBI" id="CHEBI:18420"/>
    </cofactor>
</comment>
<dbReference type="SUPFAM" id="SSF55957">
    <property type="entry name" value="Phosphoglucomutase, C-terminal domain"/>
    <property type="match status" value="1"/>
</dbReference>
<feature type="domain" description="Alpha-D-phosphohexomutase C-terminal" evidence="6">
    <location>
        <begin position="82"/>
        <end position="143"/>
    </location>
</feature>
<gene>
    <name evidence="11" type="ORF">B9797_08925</name>
    <name evidence="10" type="ORF">B9934_15480</name>
    <name evidence="13" type="ORF">CG580_24050</name>
    <name evidence="8" type="ORF">CIT69_23595</name>
    <name evidence="12" type="ORF">CSF39_23305</name>
    <name evidence="9" type="ORF">DYD63_24125</name>
</gene>
<evidence type="ECO:0000256" key="5">
    <source>
        <dbReference type="ARBA" id="ARBA00023235"/>
    </source>
</evidence>
<dbReference type="EMBL" id="AAGCIB010000198">
    <property type="protein sequence ID" value="EBM3346939.1"/>
    <property type="molecule type" value="Genomic_DNA"/>
</dbReference>
<dbReference type="InterPro" id="IPR005846">
    <property type="entry name" value="A-D-PHexomutase_a/b/a-III"/>
</dbReference>
<accession>A0A5Z4YP17</accession>
<dbReference type="Pfam" id="PF02880">
    <property type="entry name" value="PGM_PMM_III"/>
    <property type="match status" value="1"/>
</dbReference>
<evidence type="ECO:0000259" key="7">
    <source>
        <dbReference type="Pfam" id="PF02880"/>
    </source>
</evidence>
<dbReference type="PANTHER" id="PTHR43771:SF1">
    <property type="entry name" value="PHOSPHOMANNOMUTASE"/>
    <property type="match status" value="1"/>
</dbReference>
<evidence type="ECO:0000313" key="8">
    <source>
        <dbReference type="EMBL" id="EAM3003252.1"/>
    </source>
</evidence>
<sequence>VAAAGGTPVMSKTGHAFIKERMRTEDAIYGGEMSAHHYFRDFAYCDSGMIPWLLVAELVCLKRQSLGELVCDRMAAFPASGEINSRLAEPAAAIARVEAHFAEEAQAVDRTDGLSMSFPDWRFNLRSSNTEPVVRLNVESRGDIPLMEARTKEILQLLNS</sequence>
<dbReference type="EMBL" id="AACUMD010000034">
    <property type="protein sequence ID" value="EAM3003252.1"/>
    <property type="molecule type" value="Genomic_DNA"/>
</dbReference>
<dbReference type="InterPro" id="IPR005843">
    <property type="entry name" value="A-D-PHexomutase_C"/>
</dbReference>
<keyword evidence="2" id="KW-0597">Phosphoprotein</keyword>
<evidence type="ECO:0000313" key="10">
    <source>
        <dbReference type="EMBL" id="EBR6661654.1"/>
    </source>
</evidence>
<comment type="caution">
    <text evidence="9">The sequence shown here is derived from an EMBL/GenBank/DDBJ whole genome shotgun (WGS) entry which is preliminary data.</text>
</comment>
<dbReference type="Pfam" id="PF00408">
    <property type="entry name" value="PGM_PMM_IV"/>
    <property type="match status" value="1"/>
</dbReference>
<dbReference type="EMBL" id="AAHAWS010000036">
    <property type="protein sequence ID" value="EBU0851187.1"/>
    <property type="molecule type" value="Genomic_DNA"/>
</dbReference>
<keyword evidence="4" id="KW-0460">Magnesium</keyword>
<reference evidence="9" key="2">
    <citation type="submission" date="2018-08" db="EMBL/GenBank/DDBJ databases">
        <authorList>
            <consortium name="PulseNet: The National Subtyping Network for Foodborne Disease Surveillance"/>
            <person name="Tarr C.L."/>
            <person name="Trees E."/>
            <person name="Katz L.S."/>
            <person name="Carleton-Romer H.A."/>
            <person name="Stroika S."/>
            <person name="Kucerova Z."/>
            <person name="Roache K.F."/>
            <person name="Sabol A.L."/>
            <person name="Besser J."/>
            <person name="Gerner-Smidt P."/>
        </authorList>
    </citation>
    <scope>NUCLEOTIDE SEQUENCE</scope>
    <source>
        <strain evidence="13">PNUSAS017874</strain>
        <strain evidence="12">PNUSAS024387</strain>
        <strain evidence="9">PNUSAS048021</strain>
    </source>
</reference>
<dbReference type="GO" id="GO:0004615">
    <property type="term" value="F:phosphomannomutase activity"/>
    <property type="evidence" value="ECO:0007669"/>
    <property type="project" value="UniProtKB-EC"/>
</dbReference>
<dbReference type="EMBL" id="AAGTAA010000015">
    <property type="protein sequence ID" value="EBR6661654.1"/>
    <property type="molecule type" value="Genomic_DNA"/>
</dbReference>
<keyword evidence="3" id="KW-0479">Metal-binding</keyword>
<evidence type="ECO:0000259" key="6">
    <source>
        <dbReference type="Pfam" id="PF00408"/>
    </source>
</evidence>
<protein>
    <submittedName>
        <fullName evidence="9">Phosphomannomutase CpsG</fullName>
        <ecNumber evidence="9">5.4.2.8</ecNumber>
    </submittedName>
</protein>
<dbReference type="InterPro" id="IPR016055">
    <property type="entry name" value="A-D-PHexomutase_a/b/a-I/II/III"/>
</dbReference>
<evidence type="ECO:0000313" key="9">
    <source>
        <dbReference type="EMBL" id="EBM3346939.1"/>
    </source>
</evidence>
<dbReference type="EMBL" id="AAGTJX010000006">
    <property type="protein sequence ID" value="EBR7749458.1"/>
    <property type="molecule type" value="Genomic_DNA"/>
</dbReference>
<dbReference type="Gene3D" id="3.30.310.50">
    <property type="entry name" value="Alpha-D-phosphohexomutase, C-terminal domain"/>
    <property type="match status" value="1"/>
</dbReference>
<feature type="domain" description="Alpha-D-phosphohexomutase alpha/beta/alpha" evidence="7">
    <location>
        <begin position="2"/>
        <end position="75"/>
    </location>
</feature>
<evidence type="ECO:0000256" key="1">
    <source>
        <dbReference type="ARBA" id="ARBA00001946"/>
    </source>
</evidence>
<dbReference type="GO" id="GO:0046872">
    <property type="term" value="F:metal ion binding"/>
    <property type="evidence" value="ECO:0007669"/>
    <property type="project" value="UniProtKB-KW"/>
</dbReference>
<dbReference type="Gene3D" id="3.40.120.10">
    <property type="entry name" value="Alpha-D-Glucose-1,6-Bisphosphate, subunit A, domain 3"/>
    <property type="match status" value="1"/>
</dbReference>
<evidence type="ECO:0000256" key="3">
    <source>
        <dbReference type="ARBA" id="ARBA00022723"/>
    </source>
</evidence>
<dbReference type="EMBL" id="AALAVL010000065">
    <property type="protein sequence ID" value="ECX7515072.1"/>
    <property type="molecule type" value="Genomic_DNA"/>
</dbReference>
<evidence type="ECO:0000313" key="12">
    <source>
        <dbReference type="EMBL" id="EBU0851187.1"/>
    </source>
</evidence>
<dbReference type="GO" id="GO:0005975">
    <property type="term" value="P:carbohydrate metabolic process"/>
    <property type="evidence" value="ECO:0007669"/>
    <property type="project" value="InterPro"/>
</dbReference>
<organism evidence="9">
    <name type="scientific">Salmonella enterica</name>
    <name type="common">Salmonella choleraesuis</name>
    <dbReference type="NCBI Taxonomy" id="28901"/>
    <lineage>
        <taxon>Bacteria</taxon>
        <taxon>Pseudomonadati</taxon>
        <taxon>Pseudomonadota</taxon>
        <taxon>Gammaproteobacteria</taxon>
        <taxon>Enterobacterales</taxon>
        <taxon>Enterobacteriaceae</taxon>
        <taxon>Salmonella</taxon>
    </lineage>
</organism>
<evidence type="ECO:0000256" key="4">
    <source>
        <dbReference type="ARBA" id="ARBA00022842"/>
    </source>
</evidence>
<evidence type="ECO:0000313" key="13">
    <source>
        <dbReference type="EMBL" id="ECX7515072.1"/>
    </source>
</evidence>
<keyword evidence="5 9" id="KW-0413">Isomerase</keyword>
<dbReference type="SUPFAM" id="SSF53738">
    <property type="entry name" value="Phosphoglucomutase, first 3 domains"/>
    <property type="match status" value="1"/>
</dbReference>
<proteinExistence type="predicted"/>
<evidence type="ECO:0000256" key="2">
    <source>
        <dbReference type="ARBA" id="ARBA00022553"/>
    </source>
</evidence>
<name>A0A5Z4YP17_SALER</name>
<reference evidence="8" key="1">
    <citation type="submission" date="2018-08" db="EMBL/GenBank/DDBJ databases">
        <authorList>
            <consortium name="GenomeTrakr network: Whole genome sequencing for foodborne pathogen traceback"/>
        </authorList>
    </citation>
    <scope>NUCLEOTIDE SEQUENCE</scope>
    <source>
        <strain evidence="8">CFSAN057169</strain>
        <strain evidence="10">CNSV-T1-MD09-1-TT-B</strain>
        <strain evidence="11">CNSV-T3-MD10-10-RV-C</strain>
    </source>
</reference>
<dbReference type="EC" id="5.4.2.8" evidence="9"/>
<dbReference type="AlphaFoldDB" id="A0A5Z4YP17"/>
<dbReference type="PANTHER" id="PTHR43771">
    <property type="entry name" value="PHOSPHOMANNOMUTASE"/>
    <property type="match status" value="1"/>
</dbReference>
<feature type="non-terminal residue" evidence="9">
    <location>
        <position position="1"/>
    </location>
</feature>
<evidence type="ECO:0000313" key="11">
    <source>
        <dbReference type="EMBL" id="EBR7749458.1"/>
    </source>
</evidence>